<dbReference type="EMBL" id="CM043015">
    <property type="protein sequence ID" value="KAI4470889.1"/>
    <property type="molecule type" value="Genomic_DNA"/>
</dbReference>
<gene>
    <name evidence="1" type="ORF">MML48_1g14932</name>
</gene>
<keyword evidence="1" id="KW-0675">Receptor</keyword>
<proteinExistence type="predicted"/>
<dbReference type="Proteomes" id="UP001056778">
    <property type="component" value="Chromosome 1"/>
</dbReference>
<evidence type="ECO:0000313" key="2">
    <source>
        <dbReference type="Proteomes" id="UP001056778"/>
    </source>
</evidence>
<keyword evidence="2" id="KW-1185">Reference proteome</keyword>
<name>A0ACB9TVK1_HOLOL</name>
<organism evidence="1 2">
    <name type="scientific">Holotrichia oblita</name>
    <name type="common">Chafer beetle</name>
    <dbReference type="NCBI Taxonomy" id="644536"/>
    <lineage>
        <taxon>Eukaryota</taxon>
        <taxon>Metazoa</taxon>
        <taxon>Ecdysozoa</taxon>
        <taxon>Arthropoda</taxon>
        <taxon>Hexapoda</taxon>
        <taxon>Insecta</taxon>
        <taxon>Pterygota</taxon>
        <taxon>Neoptera</taxon>
        <taxon>Endopterygota</taxon>
        <taxon>Coleoptera</taxon>
        <taxon>Polyphaga</taxon>
        <taxon>Scarabaeiformia</taxon>
        <taxon>Scarabaeidae</taxon>
        <taxon>Melolonthinae</taxon>
        <taxon>Holotrichia</taxon>
    </lineage>
</organism>
<comment type="caution">
    <text evidence="1">The sequence shown here is derived from an EMBL/GenBank/DDBJ whole genome shotgun (WGS) entry which is preliminary data.</text>
</comment>
<accession>A0ACB9TVK1</accession>
<protein>
    <submittedName>
        <fullName evidence="1">Scavenger receptor class b type-1 sr-b1</fullName>
    </submittedName>
</protein>
<evidence type="ECO:0000313" key="1">
    <source>
        <dbReference type="EMBL" id="KAI4470889.1"/>
    </source>
</evidence>
<sequence length="450" mass="51983">MLHPLYFILKGIQLISTILAAPILASFPHMLWADDTYASTVIGLQPDPDKHQTFVVLEPVSKALIIIYNSINNLHNLFQNTGTPLQGAKRMQFNAICRPITNLNVTQDLRPSVFPVIWVEETSRLEVGSEQYNRWREPEPNSFKVYFFNITNPQEITNGEHPSVQQAGPYVYRQYRNRSNVNYNEDSLSYTRFNNFEFDSVASGTFTPDDNIIVLNVPLQATLQMFEMQENIVAFNNNWRAAFNIENDNLIPLFHTTTVRKYLFGGYEFCTNSNIQEFCNNVMEYFQHSKMFRSTENGIVFSFFDYRNGVDGNFEILAGMNQISNLGRIRRWNDETTMGVWIPESNCDELRGTDSSIFPPFNQNNSTFDVFYSDICRDPILFRIFNMVYDGEISYEEIDAVRYTIEISALSSFASDRWCHCVNKTKNLNGERTCLPNGFEDMFNCLGINS</sequence>
<reference evidence="1" key="1">
    <citation type="submission" date="2022-04" db="EMBL/GenBank/DDBJ databases">
        <title>Chromosome-scale genome assembly of Holotrichia oblita Faldermann.</title>
        <authorList>
            <person name="Rongchong L."/>
        </authorList>
    </citation>
    <scope>NUCLEOTIDE SEQUENCE</scope>
    <source>
        <strain evidence="1">81SQS9</strain>
    </source>
</reference>